<reference evidence="1 2" key="1">
    <citation type="submission" date="2023-03" db="EMBL/GenBank/DDBJ databases">
        <title>Muricauda XX sp. nov. and Muricauda XXX sp. nov., two novel species isolated from Okinawa Trough.</title>
        <authorList>
            <person name="Cao W."/>
            <person name="Deng X."/>
        </authorList>
    </citation>
    <scope>NUCLEOTIDE SEQUENCE [LARGE SCALE GENOMIC DNA]</scope>
    <source>
        <strain evidence="1 2">334s03</strain>
    </source>
</reference>
<accession>A0ABT5XY97</accession>
<dbReference type="EMBL" id="JARFVB010000003">
    <property type="protein sequence ID" value="MDF0716061.1"/>
    <property type="molecule type" value="Genomic_DNA"/>
</dbReference>
<name>A0ABT5XY97_9FLAO</name>
<keyword evidence="2" id="KW-1185">Reference proteome</keyword>
<dbReference type="Proteomes" id="UP001221366">
    <property type="component" value="Unassembled WGS sequence"/>
</dbReference>
<gene>
    <name evidence="1" type="ORF">PY092_07890</name>
</gene>
<dbReference type="RefSeq" id="WP_275615300.1">
    <property type="nucleotide sequence ID" value="NZ_JARFVB010000003.1"/>
</dbReference>
<organism evidence="1 2">
    <name type="scientific">Flagellimonas yonaguniensis</name>
    <dbReference type="NCBI Taxonomy" id="3031325"/>
    <lineage>
        <taxon>Bacteria</taxon>
        <taxon>Pseudomonadati</taxon>
        <taxon>Bacteroidota</taxon>
        <taxon>Flavobacteriia</taxon>
        <taxon>Flavobacteriales</taxon>
        <taxon>Flavobacteriaceae</taxon>
        <taxon>Flagellimonas</taxon>
    </lineage>
</organism>
<evidence type="ECO:0000313" key="2">
    <source>
        <dbReference type="Proteomes" id="UP001221366"/>
    </source>
</evidence>
<sequence length="121" mass="14232">MEGKKILNVISSLEVEAAQKMPVSELETFDNVRSIMFIRRQKFQQKVQLNREKYAILLNSVSDAAKEKIEALKNLSTEALLTLIKQRDVNFQFRNLEKLDENQLREILEDLYMLDELNDEE</sequence>
<comment type="caution">
    <text evidence="1">The sequence shown here is derived from an EMBL/GenBank/DDBJ whole genome shotgun (WGS) entry which is preliminary data.</text>
</comment>
<proteinExistence type="predicted"/>
<evidence type="ECO:0000313" key="1">
    <source>
        <dbReference type="EMBL" id="MDF0716061.1"/>
    </source>
</evidence>
<protein>
    <submittedName>
        <fullName evidence="1">Uncharacterized protein</fullName>
    </submittedName>
</protein>